<dbReference type="GO" id="GO:0032153">
    <property type="term" value="C:cell division site"/>
    <property type="evidence" value="ECO:0007669"/>
    <property type="project" value="TreeGrafter"/>
</dbReference>
<dbReference type="SUPFAM" id="SSF110997">
    <property type="entry name" value="Sporulation related repeat"/>
    <property type="match status" value="1"/>
</dbReference>
<evidence type="ECO:0000313" key="3">
    <source>
        <dbReference type="EMBL" id="MBD2857506.1"/>
    </source>
</evidence>
<accession>A0A927GUE0</accession>
<gene>
    <name evidence="3" type="ORF">IB286_00705</name>
</gene>
<reference evidence="3" key="1">
    <citation type="submission" date="2020-09" db="EMBL/GenBank/DDBJ databases">
        <authorList>
            <person name="Yoon J.-W."/>
        </authorList>
    </citation>
    <scope>NUCLEOTIDE SEQUENCE</scope>
    <source>
        <strain evidence="3">KMU-158</strain>
    </source>
</reference>
<dbReference type="Gene3D" id="3.30.70.1070">
    <property type="entry name" value="Sporulation related repeat"/>
    <property type="match status" value="1"/>
</dbReference>
<organism evidence="3 4">
    <name type="scientific">Spongiibacter pelagi</name>
    <dbReference type="NCBI Taxonomy" id="2760804"/>
    <lineage>
        <taxon>Bacteria</taxon>
        <taxon>Pseudomonadati</taxon>
        <taxon>Pseudomonadota</taxon>
        <taxon>Gammaproteobacteria</taxon>
        <taxon>Cellvibrionales</taxon>
        <taxon>Spongiibacteraceae</taxon>
        <taxon>Spongiibacter</taxon>
    </lineage>
</organism>
<feature type="transmembrane region" description="Helical" evidence="1">
    <location>
        <begin position="6"/>
        <end position="25"/>
    </location>
</feature>
<keyword evidence="1" id="KW-1133">Transmembrane helix</keyword>
<dbReference type="InterPro" id="IPR036680">
    <property type="entry name" value="SPOR-like_sf"/>
</dbReference>
<evidence type="ECO:0000313" key="4">
    <source>
        <dbReference type="Proteomes" id="UP000610558"/>
    </source>
</evidence>
<name>A0A927GUE0_9GAMM</name>
<comment type="caution">
    <text evidence="3">The sequence shown here is derived from an EMBL/GenBank/DDBJ whole genome shotgun (WGS) entry which is preliminary data.</text>
</comment>
<dbReference type="InterPro" id="IPR007730">
    <property type="entry name" value="SPOR-like_dom"/>
</dbReference>
<dbReference type="PANTHER" id="PTHR38687:SF1">
    <property type="entry name" value="CELL DIVISION PROTEIN DEDD"/>
    <property type="match status" value="1"/>
</dbReference>
<evidence type="ECO:0000256" key="1">
    <source>
        <dbReference type="SAM" id="Phobius"/>
    </source>
</evidence>
<dbReference type="PROSITE" id="PS51724">
    <property type="entry name" value="SPOR"/>
    <property type="match status" value="1"/>
</dbReference>
<dbReference type="GO" id="GO:0032506">
    <property type="term" value="P:cytokinetic process"/>
    <property type="evidence" value="ECO:0007669"/>
    <property type="project" value="TreeGrafter"/>
</dbReference>
<feature type="domain" description="SPOR" evidence="2">
    <location>
        <begin position="94"/>
        <end position="173"/>
    </location>
</feature>
<keyword evidence="1" id="KW-0812">Transmembrane</keyword>
<protein>
    <submittedName>
        <fullName evidence="3">SPOR domain-containing protein</fullName>
    </submittedName>
</protein>
<dbReference type="Pfam" id="PF05036">
    <property type="entry name" value="SPOR"/>
    <property type="match status" value="1"/>
</dbReference>
<dbReference type="Proteomes" id="UP000610558">
    <property type="component" value="Unassembled WGS sequence"/>
</dbReference>
<dbReference type="EMBL" id="JACXLD010000001">
    <property type="protein sequence ID" value="MBD2857506.1"/>
    <property type="molecule type" value="Genomic_DNA"/>
</dbReference>
<evidence type="ECO:0000259" key="2">
    <source>
        <dbReference type="PROSITE" id="PS51724"/>
    </source>
</evidence>
<keyword evidence="1" id="KW-0472">Membrane</keyword>
<proteinExistence type="predicted"/>
<dbReference type="GO" id="GO:0042834">
    <property type="term" value="F:peptidoglycan binding"/>
    <property type="evidence" value="ECO:0007669"/>
    <property type="project" value="InterPro"/>
</dbReference>
<dbReference type="PANTHER" id="PTHR38687">
    <property type="entry name" value="CELL DIVISION PROTEIN DEDD-RELATED"/>
    <property type="match status" value="1"/>
</dbReference>
<sequence>MPAGLMFGAGFFCGIVVAVLVISALDKNGDQVAATQTPSAASKPATKPAKPADKTTTRFDFFTVLPEQEVIVPDESPEIKPRTSTTSSPAADNIISGEKYLLQAGSFRNFNDADRRRAQMILLGLDARVESVDANGDRWHRVYVGPFQSRSKLASARDTLNGEGIDTLVIRQKQ</sequence>
<dbReference type="GO" id="GO:0030428">
    <property type="term" value="C:cell septum"/>
    <property type="evidence" value="ECO:0007669"/>
    <property type="project" value="TreeGrafter"/>
</dbReference>
<dbReference type="AlphaFoldDB" id="A0A927GUE0"/>
<dbReference type="InterPro" id="IPR052521">
    <property type="entry name" value="Cell_div_SPOR-domain"/>
</dbReference>
<keyword evidence="4" id="KW-1185">Reference proteome</keyword>